<evidence type="ECO:0000313" key="3">
    <source>
        <dbReference type="EMBL" id="CAB4710760.1"/>
    </source>
</evidence>
<proteinExistence type="predicted"/>
<sequence>MTKQLTLRIVHNPVARIDNDTKRSARIGLRQARAALSEANRRVAEREADRLAEREQELLALTDAARRLALVASAPEQPRTLSSAETSNQTLAEAPRSAA</sequence>
<keyword evidence="1" id="KW-0175">Coiled coil</keyword>
<feature type="coiled-coil region" evidence="1">
    <location>
        <begin position="29"/>
        <end position="61"/>
    </location>
</feature>
<feature type="compositionally biased region" description="Polar residues" evidence="2">
    <location>
        <begin position="79"/>
        <end position="91"/>
    </location>
</feature>
<evidence type="ECO:0000256" key="2">
    <source>
        <dbReference type="SAM" id="MobiDB-lite"/>
    </source>
</evidence>
<dbReference type="AlphaFoldDB" id="A0A6J6QG27"/>
<gene>
    <name evidence="3" type="ORF">UFOPK2582_01413</name>
</gene>
<dbReference type="EMBL" id="CAEZXS010000204">
    <property type="protein sequence ID" value="CAB4710760.1"/>
    <property type="molecule type" value="Genomic_DNA"/>
</dbReference>
<organism evidence="3">
    <name type="scientific">freshwater metagenome</name>
    <dbReference type="NCBI Taxonomy" id="449393"/>
    <lineage>
        <taxon>unclassified sequences</taxon>
        <taxon>metagenomes</taxon>
        <taxon>ecological metagenomes</taxon>
    </lineage>
</organism>
<accession>A0A6J6QG27</accession>
<feature type="region of interest" description="Disordered" evidence="2">
    <location>
        <begin position="72"/>
        <end position="99"/>
    </location>
</feature>
<reference evidence="3" key="1">
    <citation type="submission" date="2020-05" db="EMBL/GenBank/DDBJ databases">
        <authorList>
            <person name="Chiriac C."/>
            <person name="Salcher M."/>
            <person name="Ghai R."/>
            <person name="Kavagutti S V."/>
        </authorList>
    </citation>
    <scope>NUCLEOTIDE SEQUENCE</scope>
</reference>
<evidence type="ECO:0000256" key="1">
    <source>
        <dbReference type="SAM" id="Coils"/>
    </source>
</evidence>
<name>A0A6J6QG27_9ZZZZ</name>
<protein>
    <submittedName>
        <fullName evidence="3">Unannotated protein</fullName>
    </submittedName>
</protein>